<reference evidence="3" key="2">
    <citation type="submission" date="2022-10" db="EMBL/GenBank/DDBJ databases">
        <authorList>
            <consortium name="ENA_rothamsted_submissions"/>
            <consortium name="culmorum"/>
            <person name="King R."/>
        </authorList>
    </citation>
    <scope>NUCLEOTIDE SEQUENCE</scope>
</reference>
<organism evidence="3 4">
    <name type="scientific">Chironomus riparius</name>
    <dbReference type="NCBI Taxonomy" id="315576"/>
    <lineage>
        <taxon>Eukaryota</taxon>
        <taxon>Metazoa</taxon>
        <taxon>Ecdysozoa</taxon>
        <taxon>Arthropoda</taxon>
        <taxon>Hexapoda</taxon>
        <taxon>Insecta</taxon>
        <taxon>Pterygota</taxon>
        <taxon>Neoptera</taxon>
        <taxon>Endopterygota</taxon>
        <taxon>Diptera</taxon>
        <taxon>Nematocera</taxon>
        <taxon>Chironomoidea</taxon>
        <taxon>Chironomidae</taxon>
        <taxon>Chironominae</taxon>
        <taxon>Chironomus</taxon>
    </lineage>
</organism>
<name>A0A9N9WNX2_9DIPT</name>
<feature type="chain" id="PRO_5040216563" description="N-acetylmuramoyl-L-alanine amidase" evidence="2">
    <location>
        <begin position="26"/>
        <end position="875"/>
    </location>
</feature>
<evidence type="ECO:0000256" key="2">
    <source>
        <dbReference type="SAM" id="SignalP"/>
    </source>
</evidence>
<feature type="compositionally biased region" description="Acidic residues" evidence="1">
    <location>
        <begin position="210"/>
        <end position="239"/>
    </location>
</feature>
<dbReference type="OrthoDB" id="10256829at2759"/>
<dbReference type="EMBL" id="OU895877">
    <property type="protein sequence ID" value="CAG9800609.1"/>
    <property type="molecule type" value="Genomic_DNA"/>
</dbReference>
<gene>
    <name evidence="3" type="ORF">CHIRRI_LOCUS3549</name>
</gene>
<reference evidence="3" key="1">
    <citation type="submission" date="2022-01" db="EMBL/GenBank/DDBJ databases">
        <authorList>
            <person name="King R."/>
        </authorList>
    </citation>
    <scope>NUCLEOTIDE SEQUENCE</scope>
</reference>
<accession>A0A9N9WNX2</accession>
<proteinExistence type="predicted"/>
<evidence type="ECO:0000313" key="3">
    <source>
        <dbReference type="EMBL" id="CAG9800609.1"/>
    </source>
</evidence>
<protein>
    <recommendedName>
        <fullName evidence="5">N-acetylmuramoyl-L-alanine amidase</fullName>
    </recommendedName>
</protein>
<dbReference type="Proteomes" id="UP001153620">
    <property type="component" value="Chromosome 1"/>
</dbReference>
<sequence>MLLRIVTNFQFLLLVLLSIALSSYAQDNAQLTIARALRRCYQDRNIFERDNRLPMTPQMLIELIRKVEDHPSFTLDMRQLATSLLFAFKQDGIRPTTTAVVSDDILPFSVSGFNHYKNRVLLTRLITGNANQFPNGTLTDVEHCALHFMLSTSIETHVRGDEGSRCNQLAQLRSSRVPREAGEDTELLKTPEMDKIKKRMHAKFGKYQVEDEEQQEDAPADEEAPQNDEGEALEGDEETVDVGVQQGQVDGTQSPSQCPVENGVIFSTWGSISAGAVMAGIATGLVPQTITVRELITNDHIMEHYKLARQTAGQMTVDNRYAATLSGDVAEAVLRQVPREIQVGASGAWNVTAVPHWYFLSQRDRFEQTDAEIRGGIDGLLMGLRIQEWRNRFTNLRLSQVLDMYYSQRGLFGTTQTPETSIRACNRNEMFSTIPMTTLTQQSIAFTTVLDGEMTSDVTLSVNSTNRIATAATNSLQQYIANSLRDLTCATTTENVGSETIWRTASDIFIFVDTTWAFVEIRAAIGHLLNNLDVGRFGTSYTILNANDGTVIVPTTNQLSDLYTQWTLATHNMQPQGLNLANVVREARSTVESFMNGEREHQSPGGRSLISLVIANQGNVNEADSNFASEQLRIMQEILPDLRWIFWTGGSPNRFERFVREPARDLYQLRIFLQGVGGESIQVNAHPVIHRIQQEPRRIINHRCGSNWQWDNWGDVQMTQYIEPRGIVFYRLHANYFFGGADRQTVRIIGAGYSTLTVCQSRSIERPRENSTNQNQNGEIVCSRINNDVVEIDLRWACDSSGLIQWCPPLFISIEGPAQHDGLQANLRCIDRECRFPDNARFQINSENLGCWSGVGQVAVSLGLILLSIIMTIRV</sequence>
<evidence type="ECO:0000313" key="4">
    <source>
        <dbReference type="Proteomes" id="UP001153620"/>
    </source>
</evidence>
<keyword evidence="4" id="KW-1185">Reference proteome</keyword>
<dbReference type="AlphaFoldDB" id="A0A9N9WNX2"/>
<evidence type="ECO:0008006" key="5">
    <source>
        <dbReference type="Google" id="ProtNLM"/>
    </source>
</evidence>
<keyword evidence="2" id="KW-0732">Signal</keyword>
<feature type="signal peptide" evidence="2">
    <location>
        <begin position="1"/>
        <end position="25"/>
    </location>
</feature>
<evidence type="ECO:0000256" key="1">
    <source>
        <dbReference type="SAM" id="MobiDB-lite"/>
    </source>
</evidence>
<feature type="region of interest" description="Disordered" evidence="1">
    <location>
        <begin position="209"/>
        <end position="239"/>
    </location>
</feature>